<evidence type="ECO:0000313" key="3">
    <source>
        <dbReference type="EMBL" id="CAJ1934950.1"/>
    </source>
</evidence>
<name>A0AAD2CMR4_9STRA</name>
<accession>A0AAD2CMR4</accession>
<reference evidence="3" key="1">
    <citation type="submission" date="2023-08" db="EMBL/GenBank/DDBJ databases">
        <authorList>
            <person name="Audoor S."/>
            <person name="Bilcke G."/>
        </authorList>
    </citation>
    <scope>NUCLEOTIDE SEQUENCE</scope>
</reference>
<dbReference type="SMART" id="SM01117">
    <property type="entry name" value="Cyt-b5"/>
    <property type="match status" value="1"/>
</dbReference>
<dbReference type="InterPro" id="IPR050577">
    <property type="entry name" value="MAPR/NEUFC/NENF-like"/>
</dbReference>
<dbReference type="Pfam" id="PF00173">
    <property type="entry name" value="Cyt-b5"/>
    <property type="match status" value="1"/>
</dbReference>
<proteinExistence type="inferred from homology"/>
<evidence type="ECO:0000256" key="1">
    <source>
        <dbReference type="ARBA" id="ARBA00038357"/>
    </source>
</evidence>
<evidence type="ECO:0000259" key="2">
    <source>
        <dbReference type="SMART" id="SM01117"/>
    </source>
</evidence>
<gene>
    <name evidence="3" type="ORF">CYCCA115_LOCUS4287</name>
</gene>
<dbReference type="SUPFAM" id="SSF55856">
    <property type="entry name" value="Cytochrome b5-like heme/steroid binding domain"/>
    <property type="match status" value="1"/>
</dbReference>
<sequence>MSCTIADGFVLPSSRTTRQISLSFEPSVTEARGSDRAVSLLSKSSRIPPRLSFTTQLQGVPTWVEVGVGLTAAFGAWLYIDGADDRARSSIREEENARYEAYQATKAQKAYVEPKDYWTLDELAEYNGFPHVHKKTDADDNNDEYALDYEGPILLAADGLVFNVWKGRNFYGPGGEYHIFAGRDATRLLAKTIVREETADEASKPLNIGERASLAAWMFTLKNKYDIVGKLKDFDPSSTAMY</sequence>
<dbReference type="PANTHER" id="PTHR10281:SF76">
    <property type="entry name" value="CALCUTTA CUP-RELATED"/>
    <property type="match status" value="1"/>
</dbReference>
<dbReference type="EMBL" id="CAKOGP040000424">
    <property type="protein sequence ID" value="CAJ1934950.1"/>
    <property type="molecule type" value="Genomic_DNA"/>
</dbReference>
<dbReference type="PANTHER" id="PTHR10281">
    <property type="entry name" value="MEMBRANE-ASSOCIATED PROGESTERONE RECEPTOR COMPONENT-RELATED"/>
    <property type="match status" value="1"/>
</dbReference>
<comment type="similarity">
    <text evidence="1">Belongs to the cytochrome b5 family. MAPR subfamily.</text>
</comment>
<evidence type="ECO:0000313" key="4">
    <source>
        <dbReference type="Proteomes" id="UP001295423"/>
    </source>
</evidence>
<dbReference type="AlphaFoldDB" id="A0AAD2CMR4"/>
<feature type="domain" description="Cytochrome b5 heme-binding" evidence="2">
    <location>
        <begin position="145"/>
        <end position="212"/>
    </location>
</feature>
<dbReference type="GO" id="GO:0012505">
    <property type="term" value="C:endomembrane system"/>
    <property type="evidence" value="ECO:0007669"/>
    <property type="project" value="TreeGrafter"/>
</dbReference>
<organism evidence="3 4">
    <name type="scientific">Cylindrotheca closterium</name>
    <dbReference type="NCBI Taxonomy" id="2856"/>
    <lineage>
        <taxon>Eukaryota</taxon>
        <taxon>Sar</taxon>
        <taxon>Stramenopiles</taxon>
        <taxon>Ochrophyta</taxon>
        <taxon>Bacillariophyta</taxon>
        <taxon>Bacillariophyceae</taxon>
        <taxon>Bacillariophycidae</taxon>
        <taxon>Bacillariales</taxon>
        <taxon>Bacillariaceae</taxon>
        <taxon>Cylindrotheca</taxon>
    </lineage>
</organism>
<comment type="caution">
    <text evidence="3">The sequence shown here is derived from an EMBL/GenBank/DDBJ whole genome shotgun (WGS) entry which is preliminary data.</text>
</comment>
<dbReference type="GO" id="GO:0016020">
    <property type="term" value="C:membrane"/>
    <property type="evidence" value="ECO:0007669"/>
    <property type="project" value="TreeGrafter"/>
</dbReference>
<dbReference type="Proteomes" id="UP001295423">
    <property type="component" value="Unassembled WGS sequence"/>
</dbReference>
<dbReference type="Gene3D" id="3.10.120.10">
    <property type="entry name" value="Cytochrome b5-like heme/steroid binding domain"/>
    <property type="match status" value="1"/>
</dbReference>
<protein>
    <recommendedName>
        <fullName evidence="2">Cytochrome b5 heme-binding domain-containing protein</fullName>
    </recommendedName>
</protein>
<keyword evidence="4" id="KW-1185">Reference proteome</keyword>
<dbReference type="InterPro" id="IPR036400">
    <property type="entry name" value="Cyt_B5-like_heme/steroid_sf"/>
</dbReference>
<dbReference type="InterPro" id="IPR001199">
    <property type="entry name" value="Cyt_B5-like_heme/steroid-bd"/>
</dbReference>